<dbReference type="AlphaFoldDB" id="A0A179D3D9"/>
<proteinExistence type="predicted"/>
<keyword evidence="1" id="KW-0472">Membrane</keyword>
<sequence>MIAITIINSTSVKPFSDLFFLNFFTSFILPPPYMFFSHQNHYKNHAKPSNSKFFQFL</sequence>
<dbReference type="Proteomes" id="UP000078390">
    <property type="component" value="Unassembled WGS sequence"/>
</dbReference>
<keyword evidence="1" id="KW-0812">Transmembrane</keyword>
<organism evidence="2 3">
    <name type="scientific">Thermosulfurimonas dismutans</name>
    <dbReference type="NCBI Taxonomy" id="999894"/>
    <lineage>
        <taxon>Bacteria</taxon>
        <taxon>Pseudomonadati</taxon>
        <taxon>Thermodesulfobacteriota</taxon>
        <taxon>Thermodesulfobacteria</taxon>
        <taxon>Thermodesulfobacteriales</taxon>
        <taxon>Thermodesulfobacteriaceae</taxon>
        <taxon>Thermosulfurimonas</taxon>
    </lineage>
</organism>
<evidence type="ECO:0000313" key="3">
    <source>
        <dbReference type="Proteomes" id="UP000078390"/>
    </source>
</evidence>
<comment type="caution">
    <text evidence="2">The sequence shown here is derived from an EMBL/GenBank/DDBJ whole genome shotgun (WGS) entry which is preliminary data.</text>
</comment>
<keyword evidence="1" id="KW-1133">Transmembrane helix</keyword>
<protein>
    <submittedName>
        <fullName evidence="2">Uncharacterized protein</fullName>
    </submittedName>
</protein>
<feature type="transmembrane region" description="Helical" evidence="1">
    <location>
        <begin position="18"/>
        <end position="36"/>
    </location>
</feature>
<keyword evidence="3" id="KW-1185">Reference proteome</keyword>
<evidence type="ECO:0000256" key="1">
    <source>
        <dbReference type="SAM" id="Phobius"/>
    </source>
</evidence>
<name>A0A179D3D9_9BACT</name>
<evidence type="ECO:0000313" key="2">
    <source>
        <dbReference type="EMBL" id="OAQ20594.1"/>
    </source>
</evidence>
<reference evidence="2 3" key="1">
    <citation type="submission" date="2016-04" db="EMBL/GenBank/DDBJ databases">
        <title>Genome analysis of Thermosulfurimonas dismutans, the first thermophilic sulfur-disproportionating bacterium of the phylum Thermodesulfobacteria.</title>
        <authorList>
            <person name="Mardanov A.V."/>
            <person name="Beletsky A.V."/>
            <person name="Kadnikov V.V."/>
            <person name="Slobodkin A.I."/>
            <person name="Ravin N.V."/>
        </authorList>
    </citation>
    <scope>NUCLEOTIDE SEQUENCE [LARGE SCALE GENOMIC DNA]</scope>
    <source>
        <strain evidence="2 3">S95</strain>
    </source>
</reference>
<accession>A0A179D3D9</accession>
<dbReference type="EMBL" id="LWLG01000009">
    <property type="protein sequence ID" value="OAQ20594.1"/>
    <property type="molecule type" value="Genomic_DNA"/>
</dbReference>
<gene>
    <name evidence="2" type="ORF">TDIS_1363</name>
</gene>